<dbReference type="RefSeq" id="WP_006193318.1">
    <property type="nucleotide sequence ID" value="NC_015437.1"/>
</dbReference>
<dbReference type="EMBL" id="CP002637">
    <property type="protein sequence ID" value="AEC01133.1"/>
    <property type="molecule type" value="Genomic_DNA"/>
</dbReference>
<gene>
    <name evidence="4" type="ordered locus">Selsp_2187</name>
    <name evidence="5" type="ORF">SELSPUOL_02002</name>
</gene>
<dbReference type="PANTHER" id="PTHR11835">
    <property type="entry name" value="DECARBOXYLATING DEHYDROGENASES-ISOCITRATE, ISOPROPYLMALATE, TARTRATE"/>
    <property type="match status" value="1"/>
</dbReference>
<evidence type="ECO:0000313" key="7">
    <source>
        <dbReference type="Proteomes" id="UP000011124"/>
    </source>
</evidence>
<dbReference type="OrthoDB" id="9806254at2"/>
<dbReference type="eggNOG" id="COG0473">
    <property type="taxonomic scope" value="Bacteria"/>
</dbReference>
<dbReference type="GO" id="GO:0051287">
    <property type="term" value="F:NAD binding"/>
    <property type="evidence" value="ECO:0007669"/>
    <property type="project" value="InterPro"/>
</dbReference>
<protein>
    <submittedName>
        <fullName evidence="4">Isocitrate dehydrogenase (NAD(+))</fullName>
        <ecNumber evidence="4">1.1.1.41</ecNumber>
    </submittedName>
    <submittedName>
        <fullName evidence="5">Putative isocitrate dehydrogenase, NAD-dependent</fullName>
    </submittedName>
</protein>
<reference evidence="4 7" key="2">
    <citation type="submission" date="2011-04" db="EMBL/GenBank/DDBJ databases">
        <title>The complete genome of Selenomonas sputigena DSM 20758.</title>
        <authorList>
            <consortium name="US DOE Joint Genome Institute (JGI-PGF)"/>
            <person name="Lucas S."/>
            <person name="Copeland A."/>
            <person name="Lapidus A."/>
            <person name="Bruce D."/>
            <person name="Goodwin L."/>
            <person name="Pitluck S."/>
            <person name="Peters L."/>
            <person name="Kyrpides N."/>
            <person name="Mavromatis K."/>
            <person name="Ivanova N."/>
            <person name="Ovchinnikova G."/>
            <person name="Teshima H."/>
            <person name="Detter J.C."/>
            <person name="Tapia R."/>
            <person name="Han C."/>
            <person name="Land M."/>
            <person name="Hauser L."/>
            <person name="Markowitz V."/>
            <person name="Cheng J.-F."/>
            <person name="Hugenholtz P."/>
            <person name="Woyke T."/>
            <person name="Wu D."/>
            <person name="Gronow S."/>
            <person name="Wellnitz S."/>
            <person name="Schneider S."/>
            <person name="Klenk H.-P."/>
            <person name="Eisen J.A."/>
        </authorList>
    </citation>
    <scope>NUCLEOTIDE SEQUENCE [LARGE SCALE GENOMIC DNA]</scope>
    <source>
        <strain evidence="4">ATCC 35185</strain>
        <strain evidence="7">ATCC 35185 / DSM 20758 / VPI D19B-28</strain>
    </source>
</reference>
<keyword evidence="2 4" id="KW-0560">Oxidoreductase</keyword>
<dbReference type="SMART" id="SM01329">
    <property type="entry name" value="Iso_dh"/>
    <property type="match status" value="1"/>
</dbReference>
<dbReference type="KEGG" id="ssg:Selsp_2187"/>
<proteinExistence type="inferred from homology"/>
<dbReference type="GO" id="GO:0006099">
    <property type="term" value="P:tricarboxylic acid cycle"/>
    <property type="evidence" value="ECO:0007669"/>
    <property type="project" value="TreeGrafter"/>
</dbReference>
<dbReference type="PANTHER" id="PTHR11835:SF34">
    <property type="entry name" value="ISOCITRATE DEHYDROGENASE [NAD] SUBUNIT ALPHA, MITOCHONDRIAL"/>
    <property type="match status" value="1"/>
</dbReference>
<dbReference type="GO" id="GO:0000287">
    <property type="term" value="F:magnesium ion binding"/>
    <property type="evidence" value="ECO:0007669"/>
    <property type="project" value="InterPro"/>
</dbReference>
<dbReference type="AlphaFoldDB" id="C9LWZ6"/>
<organism evidence="5 6">
    <name type="scientific">Selenomonas sputigena (strain ATCC 35185 / DSM 20758 / CCUG 44933 / VPI D19B-28)</name>
    <dbReference type="NCBI Taxonomy" id="546271"/>
    <lineage>
        <taxon>Bacteria</taxon>
        <taxon>Bacillati</taxon>
        <taxon>Bacillota</taxon>
        <taxon>Negativicutes</taxon>
        <taxon>Selenomonadales</taxon>
        <taxon>Selenomonadaceae</taxon>
        <taxon>Selenomonas</taxon>
    </lineage>
</organism>
<dbReference type="Pfam" id="PF00180">
    <property type="entry name" value="Iso_dh"/>
    <property type="match status" value="1"/>
</dbReference>
<evidence type="ECO:0000313" key="5">
    <source>
        <dbReference type="EMBL" id="EEX76672.1"/>
    </source>
</evidence>
<evidence type="ECO:0000256" key="1">
    <source>
        <dbReference type="ARBA" id="ARBA00007769"/>
    </source>
</evidence>
<dbReference type="Proteomes" id="UP000003505">
    <property type="component" value="Unassembled WGS sequence"/>
</dbReference>
<feature type="domain" description="Isopropylmalate dehydrogenase-like" evidence="3">
    <location>
        <begin position="5"/>
        <end position="329"/>
    </location>
</feature>
<dbReference type="EMBL" id="ACKP02000046">
    <property type="protein sequence ID" value="EEX76672.1"/>
    <property type="molecule type" value="Genomic_DNA"/>
</dbReference>
<sequence>MTKNTITVFKGDGIGPEITDAVLEILEKAGANLTYEIFNVGEAEYERNGALIPAAGLASFEKTHVLLKSPITTPVGKGFRSLNVTLRTKYDLYANIRPAKSNEAVRTPFPKVDLITFRENTEDLYVGVEEEIDENTMHATKIITREKSERICRAAFRYAEAHGRKKVTCVHKANIMKLSDGLFRSVFYEVAKEFPAIEADDKMVDAVCMMLVMHPENFDILVMPNLYGDIVSDLTSGLIGGLGLLPSSNIGDRLAMFEAVHGSAPDIAGKGIANPTAFLWSACMMLEHLGDNETAARIRRAVDATLKEAKSLTPDLGGTATTHEYTKAIVEKL</sequence>
<dbReference type="InterPro" id="IPR019818">
    <property type="entry name" value="IsoCit/isopropylmalate_DH_CS"/>
</dbReference>
<dbReference type="GO" id="GO:0006102">
    <property type="term" value="P:isocitrate metabolic process"/>
    <property type="evidence" value="ECO:0007669"/>
    <property type="project" value="TreeGrafter"/>
</dbReference>
<evidence type="ECO:0000259" key="3">
    <source>
        <dbReference type="SMART" id="SM01329"/>
    </source>
</evidence>
<name>C9LWZ6_SELS3</name>
<comment type="similarity">
    <text evidence="1">Belongs to the isocitrate and isopropylmalate dehydrogenases family.</text>
</comment>
<evidence type="ECO:0000256" key="2">
    <source>
        <dbReference type="ARBA" id="ARBA00023002"/>
    </source>
</evidence>
<reference evidence="5 6" key="1">
    <citation type="submission" date="2009-09" db="EMBL/GenBank/DDBJ databases">
        <authorList>
            <person name="Weinstock G."/>
            <person name="Sodergren E."/>
            <person name="Clifton S."/>
            <person name="Fulton L."/>
            <person name="Fulton B."/>
            <person name="Courtney L."/>
            <person name="Fronick C."/>
            <person name="Harrison M."/>
            <person name="Strong C."/>
            <person name="Farmer C."/>
            <person name="Delahaunty K."/>
            <person name="Markovic C."/>
            <person name="Hall O."/>
            <person name="Minx P."/>
            <person name="Tomlinson C."/>
            <person name="Mitreva M."/>
            <person name="Nelson J."/>
            <person name="Hou S."/>
            <person name="Wollam A."/>
            <person name="Pepin K.H."/>
            <person name="Johnson M."/>
            <person name="Bhonagiri V."/>
            <person name="Nash W.E."/>
            <person name="Warren W."/>
            <person name="Chinwalla A."/>
            <person name="Mardis E.R."/>
            <person name="Wilson R.K."/>
        </authorList>
    </citation>
    <scope>NUCLEOTIDE SEQUENCE [LARGE SCALE GENOMIC DNA]</scope>
    <source>
        <strain evidence="5">ATCC 35185</strain>
        <strain evidence="6">ATCC 35185 / DSM 20758 / VPI D19B-28</strain>
    </source>
</reference>
<dbReference type="SUPFAM" id="SSF53659">
    <property type="entry name" value="Isocitrate/Isopropylmalate dehydrogenase-like"/>
    <property type="match status" value="1"/>
</dbReference>
<evidence type="ECO:0000313" key="4">
    <source>
        <dbReference type="EMBL" id="AEC01133.1"/>
    </source>
</evidence>
<dbReference type="EC" id="1.1.1.41" evidence="4"/>
<dbReference type="Proteomes" id="UP000011124">
    <property type="component" value="Chromosome"/>
</dbReference>
<dbReference type="GO" id="GO:0004449">
    <property type="term" value="F:isocitrate dehydrogenase (NAD+) activity"/>
    <property type="evidence" value="ECO:0007669"/>
    <property type="project" value="UniProtKB-EC"/>
</dbReference>
<dbReference type="HOGENOM" id="CLU_031953_0_1_9"/>
<evidence type="ECO:0000313" key="6">
    <source>
        <dbReference type="Proteomes" id="UP000003505"/>
    </source>
</evidence>
<dbReference type="STRING" id="546271.Selsp_2187"/>
<keyword evidence="7" id="KW-1185">Reference proteome</keyword>
<accession>C9LWZ6</accession>
<dbReference type="PROSITE" id="PS00470">
    <property type="entry name" value="IDH_IMDH"/>
    <property type="match status" value="1"/>
</dbReference>
<dbReference type="InterPro" id="IPR024084">
    <property type="entry name" value="IsoPropMal-DH-like_dom"/>
</dbReference>
<dbReference type="Gene3D" id="3.40.718.10">
    <property type="entry name" value="Isopropylmalate Dehydrogenase"/>
    <property type="match status" value="1"/>
</dbReference>